<reference evidence="2 3" key="1">
    <citation type="submission" date="2020-01" db="EMBL/GenBank/DDBJ databases">
        <title>Whole genome sequence of Heliobacterium gestii DSM 11169.</title>
        <authorList>
            <person name="Kyndt J.A."/>
            <person name="Meyer T.E."/>
        </authorList>
    </citation>
    <scope>NUCLEOTIDE SEQUENCE [LARGE SCALE GENOMIC DNA]</scope>
    <source>
        <strain evidence="2 3">DSM 11169</strain>
    </source>
</reference>
<sequence>MSTTGFTASPATDSPATEWGDLAERMRLLSERSQRFSQQIPQVQSNIRKAQESMAVTRNAWAEICREVSSQTGLLAATLVTLNDISLIGSRTDRSSFGLGVAPAMRGRVVNG</sequence>
<dbReference type="OrthoDB" id="9847643at2"/>
<evidence type="ECO:0000256" key="1">
    <source>
        <dbReference type="SAM" id="MobiDB-lite"/>
    </source>
</evidence>
<dbReference type="AlphaFoldDB" id="A0A845LMA1"/>
<dbReference type="EMBL" id="WXEX01000017">
    <property type="protein sequence ID" value="MZP44493.1"/>
    <property type="molecule type" value="Genomic_DNA"/>
</dbReference>
<feature type="compositionally biased region" description="Polar residues" evidence="1">
    <location>
        <begin position="1"/>
        <end position="15"/>
    </location>
</feature>
<proteinExistence type="predicted"/>
<evidence type="ECO:0000313" key="2">
    <source>
        <dbReference type="EMBL" id="MZP44493.1"/>
    </source>
</evidence>
<protein>
    <submittedName>
        <fullName evidence="2">Uncharacterized protein</fullName>
    </submittedName>
</protein>
<accession>A0A845LMA1</accession>
<dbReference type="RefSeq" id="WP_161263060.1">
    <property type="nucleotide sequence ID" value="NZ_JAFBDC010000018.1"/>
</dbReference>
<name>A0A845LMA1_HELGE</name>
<keyword evidence="3" id="KW-1185">Reference proteome</keyword>
<feature type="region of interest" description="Disordered" evidence="1">
    <location>
        <begin position="1"/>
        <end position="20"/>
    </location>
</feature>
<gene>
    <name evidence="2" type="ORF">GTO89_15785</name>
</gene>
<evidence type="ECO:0000313" key="3">
    <source>
        <dbReference type="Proteomes" id="UP000471031"/>
    </source>
</evidence>
<dbReference type="Proteomes" id="UP000471031">
    <property type="component" value="Unassembled WGS sequence"/>
</dbReference>
<organism evidence="2 3">
    <name type="scientific">Heliomicrobium gestii</name>
    <name type="common">Heliobacterium gestii</name>
    <dbReference type="NCBI Taxonomy" id="2699"/>
    <lineage>
        <taxon>Bacteria</taxon>
        <taxon>Bacillati</taxon>
        <taxon>Bacillota</taxon>
        <taxon>Clostridia</taxon>
        <taxon>Eubacteriales</taxon>
        <taxon>Heliobacteriaceae</taxon>
        <taxon>Heliomicrobium</taxon>
    </lineage>
</organism>
<comment type="caution">
    <text evidence="2">The sequence shown here is derived from an EMBL/GenBank/DDBJ whole genome shotgun (WGS) entry which is preliminary data.</text>
</comment>